<dbReference type="EMBL" id="JAUTBA010000001">
    <property type="protein sequence ID" value="MDQ1150176.1"/>
    <property type="molecule type" value="Genomic_DNA"/>
</dbReference>
<evidence type="ECO:0000313" key="1">
    <source>
        <dbReference type="EMBL" id="MDQ1150176.1"/>
    </source>
</evidence>
<proteinExistence type="predicted"/>
<comment type="caution">
    <text evidence="1">The sequence shown here is derived from an EMBL/GenBank/DDBJ whole genome shotgun (WGS) entry which is preliminary data.</text>
</comment>
<keyword evidence="2" id="KW-1185">Reference proteome</keyword>
<dbReference type="Proteomes" id="UP001244640">
    <property type="component" value="Unassembled WGS sequence"/>
</dbReference>
<name>A0ABU0U7E1_9SPHI</name>
<sequence>MKANHIYECKRKYILYENRIHLVNEIQTSGSVFILNSDIGRINVLKKEEGDFLDAILISRDRKDLEDYERESPEATPTRVKNKISRVAENLEDHTSTEVIASRSEENGITVMPEEGFLKSPIETTIHKHGSELASMLMDTMKKVKAGIIKKDQAESICSIAREMTSLAKEEINLIRTLRQ</sequence>
<protein>
    <submittedName>
        <fullName evidence="1">Uncharacterized protein</fullName>
    </submittedName>
</protein>
<gene>
    <name evidence="1" type="ORF">QE382_002160</name>
</gene>
<organism evidence="1 2">
    <name type="scientific">Sphingobacterium zeae</name>
    <dbReference type="NCBI Taxonomy" id="1776859"/>
    <lineage>
        <taxon>Bacteria</taxon>
        <taxon>Pseudomonadati</taxon>
        <taxon>Bacteroidota</taxon>
        <taxon>Sphingobacteriia</taxon>
        <taxon>Sphingobacteriales</taxon>
        <taxon>Sphingobacteriaceae</taxon>
        <taxon>Sphingobacterium</taxon>
    </lineage>
</organism>
<accession>A0ABU0U7E1</accession>
<reference evidence="1 2" key="1">
    <citation type="submission" date="2023-07" db="EMBL/GenBank/DDBJ databases">
        <title>Functional and genomic diversity of the sorghum phyllosphere microbiome.</title>
        <authorList>
            <person name="Shade A."/>
        </authorList>
    </citation>
    <scope>NUCLEOTIDE SEQUENCE [LARGE SCALE GENOMIC DNA]</scope>
    <source>
        <strain evidence="1 2">SORGH_AS_0892</strain>
    </source>
</reference>
<evidence type="ECO:0000313" key="2">
    <source>
        <dbReference type="Proteomes" id="UP001244640"/>
    </source>
</evidence>
<dbReference type="RefSeq" id="WP_307185870.1">
    <property type="nucleotide sequence ID" value="NZ_JAUTBA010000001.1"/>
</dbReference>